<evidence type="ECO:0000313" key="3">
    <source>
        <dbReference type="EMBL" id="PWF48698.1"/>
    </source>
</evidence>
<evidence type="ECO:0000256" key="2">
    <source>
        <dbReference type="SAM" id="SignalP"/>
    </source>
</evidence>
<evidence type="ECO:0000256" key="1">
    <source>
        <dbReference type="SAM" id="MobiDB-lite"/>
    </source>
</evidence>
<keyword evidence="2" id="KW-0732">Signal</keyword>
<feature type="region of interest" description="Disordered" evidence="1">
    <location>
        <begin position="23"/>
        <end position="44"/>
    </location>
</feature>
<evidence type="ECO:0000313" key="4">
    <source>
        <dbReference type="Proteomes" id="UP000241421"/>
    </source>
</evidence>
<keyword evidence="4" id="KW-1185">Reference proteome</keyword>
<protein>
    <submittedName>
        <fullName evidence="3">Uncharacterized protein</fullName>
    </submittedName>
</protein>
<dbReference type="EMBL" id="PXWF02000155">
    <property type="protein sequence ID" value="PWF48698.1"/>
    <property type="molecule type" value="Genomic_DNA"/>
</dbReference>
<gene>
    <name evidence="3" type="ORF">C7C56_010335</name>
</gene>
<organism evidence="3 4">
    <name type="scientific">Massilia glaciei</name>
    <dbReference type="NCBI Taxonomy" id="1524097"/>
    <lineage>
        <taxon>Bacteria</taxon>
        <taxon>Pseudomonadati</taxon>
        <taxon>Pseudomonadota</taxon>
        <taxon>Betaproteobacteria</taxon>
        <taxon>Burkholderiales</taxon>
        <taxon>Oxalobacteraceae</taxon>
        <taxon>Telluria group</taxon>
        <taxon>Massilia</taxon>
    </lineage>
</organism>
<comment type="caution">
    <text evidence="3">The sequence shown here is derived from an EMBL/GenBank/DDBJ whole genome shotgun (WGS) entry which is preliminary data.</text>
</comment>
<feature type="chain" id="PRO_5015564405" evidence="2">
    <location>
        <begin position="20"/>
        <end position="107"/>
    </location>
</feature>
<dbReference type="AlphaFoldDB" id="A0A2U2HMF3"/>
<feature type="signal peptide" evidence="2">
    <location>
        <begin position="1"/>
        <end position="19"/>
    </location>
</feature>
<accession>A0A2U2HMF3</accession>
<reference evidence="3 4" key="1">
    <citation type="submission" date="2018-04" db="EMBL/GenBank/DDBJ databases">
        <title>Massilia violaceinigra sp. nov., a novel purple-pigmented bacterium isolated from Tianshan glacier, Xinjiang, China.</title>
        <authorList>
            <person name="Wang H."/>
        </authorList>
    </citation>
    <scope>NUCLEOTIDE SEQUENCE [LARGE SCALE GENOMIC DNA]</scope>
    <source>
        <strain evidence="3 4">B448-2</strain>
    </source>
</reference>
<sequence length="107" mass="10770">MFCVAAVTCAAAATAASQALPVPDFAPPSTLTPSDPVKSPGQSAYGNALAARQQLRATRNGTPEACGHYGTVRPMNAPPCASDNAVGNVTLGKGSMVFAPIVISIKK</sequence>
<proteinExistence type="predicted"/>
<name>A0A2U2HMF3_9BURK</name>
<dbReference type="Proteomes" id="UP000241421">
    <property type="component" value="Unassembled WGS sequence"/>
</dbReference>